<reference evidence="2" key="2">
    <citation type="journal article" date="2015" name="Data Brief">
        <title>Shoot transcriptome of the giant reed, Arundo donax.</title>
        <authorList>
            <person name="Barrero R.A."/>
            <person name="Guerrero F.D."/>
            <person name="Moolhuijzen P."/>
            <person name="Goolsby J.A."/>
            <person name="Tidwell J."/>
            <person name="Bellgard S.E."/>
            <person name="Bellgard M.I."/>
        </authorList>
    </citation>
    <scope>NUCLEOTIDE SEQUENCE</scope>
    <source>
        <tissue evidence="2">Shoot tissue taken approximately 20 cm above the soil surface</tissue>
    </source>
</reference>
<proteinExistence type="predicted"/>
<dbReference type="PANTHER" id="PTHR33165">
    <property type="entry name" value="F-BOX DOMAIN CONTAINING PROTEIN-LIKE-RELATED"/>
    <property type="match status" value="1"/>
</dbReference>
<sequence length="113" mass="12990">MSTGFQRRGPSQHRTEHHHQRRLFGDHVALNSVDGLLLLCRERDSAIRLLHPFTGDIAELPPLLSLLPWITIAEPHDIKINTWRREVDLLNTHIPNSTFVRSCGFPTQILQSQ</sequence>
<organism evidence="2">
    <name type="scientific">Arundo donax</name>
    <name type="common">Giant reed</name>
    <name type="synonym">Donax arundinaceus</name>
    <dbReference type="NCBI Taxonomy" id="35708"/>
    <lineage>
        <taxon>Eukaryota</taxon>
        <taxon>Viridiplantae</taxon>
        <taxon>Streptophyta</taxon>
        <taxon>Embryophyta</taxon>
        <taxon>Tracheophyta</taxon>
        <taxon>Spermatophyta</taxon>
        <taxon>Magnoliopsida</taxon>
        <taxon>Liliopsida</taxon>
        <taxon>Poales</taxon>
        <taxon>Poaceae</taxon>
        <taxon>PACMAD clade</taxon>
        <taxon>Arundinoideae</taxon>
        <taxon>Arundineae</taxon>
        <taxon>Arundo</taxon>
    </lineage>
</organism>
<feature type="region of interest" description="Disordered" evidence="1">
    <location>
        <begin position="1"/>
        <end position="20"/>
    </location>
</feature>
<evidence type="ECO:0000313" key="2">
    <source>
        <dbReference type="EMBL" id="JAE18136.1"/>
    </source>
</evidence>
<protein>
    <submittedName>
        <fullName evidence="2">Gpm184</fullName>
    </submittedName>
</protein>
<reference evidence="2" key="1">
    <citation type="submission" date="2014-09" db="EMBL/GenBank/DDBJ databases">
        <authorList>
            <person name="Magalhaes I.L.F."/>
            <person name="Oliveira U."/>
            <person name="Santos F.R."/>
            <person name="Vidigal T.H.D.A."/>
            <person name="Brescovit A.D."/>
            <person name="Santos A.J."/>
        </authorList>
    </citation>
    <scope>NUCLEOTIDE SEQUENCE</scope>
    <source>
        <tissue evidence="2">Shoot tissue taken approximately 20 cm above the soil surface</tissue>
    </source>
</reference>
<accession>A0A0A9G6I4</accession>
<dbReference type="AlphaFoldDB" id="A0A0A9G6I4"/>
<dbReference type="EMBL" id="GBRH01179760">
    <property type="protein sequence ID" value="JAE18136.1"/>
    <property type="molecule type" value="Transcribed_RNA"/>
</dbReference>
<name>A0A0A9G6I4_ARUDO</name>
<evidence type="ECO:0000256" key="1">
    <source>
        <dbReference type="SAM" id="MobiDB-lite"/>
    </source>
</evidence>